<comment type="subcellular location">
    <subcellularLocation>
        <location evidence="1">Membrane</location>
        <topology evidence="1">Single-pass membrane protein</topology>
    </subcellularLocation>
</comment>
<dbReference type="OMA" id="SHYFGNI"/>
<keyword evidence="2" id="KW-0433">Leucine-rich repeat</keyword>
<keyword evidence="4" id="KW-0677">Repeat</keyword>
<dbReference type="AlphaFoldDB" id="A0A059BKV5"/>
<dbReference type="PANTHER" id="PTHR48054:SF69">
    <property type="entry name" value="LEUCINE-RICH REPEAT-CONTAINING N-TERMINAL PLANT-TYPE DOMAIN-CONTAINING PROTEIN"/>
    <property type="match status" value="1"/>
</dbReference>
<evidence type="ECO:0008006" key="8">
    <source>
        <dbReference type="Google" id="ProtNLM"/>
    </source>
</evidence>
<dbReference type="SUPFAM" id="SSF52058">
    <property type="entry name" value="L domain-like"/>
    <property type="match status" value="1"/>
</dbReference>
<dbReference type="InterPro" id="IPR001611">
    <property type="entry name" value="Leu-rich_rpt"/>
</dbReference>
<evidence type="ECO:0000256" key="4">
    <source>
        <dbReference type="ARBA" id="ARBA00022737"/>
    </source>
</evidence>
<keyword evidence="6" id="KW-0472">Membrane</keyword>
<dbReference type="InterPro" id="IPR032675">
    <property type="entry name" value="LRR_dom_sf"/>
</dbReference>
<dbReference type="InterPro" id="IPR003591">
    <property type="entry name" value="Leu-rich_rpt_typical-subtyp"/>
</dbReference>
<dbReference type="GO" id="GO:0016020">
    <property type="term" value="C:membrane"/>
    <property type="evidence" value="ECO:0007669"/>
    <property type="project" value="UniProtKB-SubCell"/>
</dbReference>
<dbReference type="Gene3D" id="3.80.10.10">
    <property type="entry name" value="Ribonuclease Inhibitor"/>
    <property type="match status" value="2"/>
</dbReference>
<dbReference type="Pfam" id="PF00560">
    <property type="entry name" value="LRR_1"/>
    <property type="match status" value="2"/>
</dbReference>
<dbReference type="Gramene" id="KCW66852">
    <property type="protein sequence ID" value="KCW66852"/>
    <property type="gene ID" value="EUGRSUZ_F00615"/>
</dbReference>
<dbReference type="Pfam" id="PF13855">
    <property type="entry name" value="LRR_8"/>
    <property type="match status" value="3"/>
</dbReference>
<evidence type="ECO:0000313" key="7">
    <source>
        <dbReference type="EMBL" id="KCW66852.1"/>
    </source>
</evidence>
<reference evidence="7" key="1">
    <citation type="submission" date="2013-07" db="EMBL/GenBank/DDBJ databases">
        <title>The genome of Eucalyptus grandis.</title>
        <authorList>
            <person name="Schmutz J."/>
            <person name="Hayes R."/>
            <person name="Myburg A."/>
            <person name="Tuskan G."/>
            <person name="Grattapaglia D."/>
            <person name="Rokhsar D.S."/>
        </authorList>
    </citation>
    <scope>NUCLEOTIDE SEQUENCE</scope>
    <source>
        <tissue evidence="7">Leaf extractions</tissue>
    </source>
</reference>
<dbReference type="PRINTS" id="PR00019">
    <property type="entry name" value="LEURICHRPT"/>
</dbReference>
<dbReference type="FunFam" id="3.80.10.10:FF:000095">
    <property type="entry name" value="LRR receptor-like serine/threonine-protein kinase GSO1"/>
    <property type="match status" value="1"/>
</dbReference>
<dbReference type="InterPro" id="IPR052592">
    <property type="entry name" value="LRR-RLK"/>
</dbReference>
<dbReference type="SMART" id="SM00369">
    <property type="entry name" value="LRR_TYP"/>
    <property type="match status" value="7"/>
</dbReference>
<evidence type="ECO:0000256" key="3">
    <source>
        <dbReference type="ARBA" id="ARBA00022692"/>
    </source>
</evidence>
<name>A0A059BKV5_EUCGR</name>
<sequence length="570" mass="63430">MLGLHLIQRQTHGAKTWTAACGTVSLMTYHHSLSILRHLWSLNLSYNDFFGTRIWPNLSTLSELTHLNLSGSYLSGTVPSEISHLSKLESLDLSENYFFGVFLDTVFRLPSLTTLDISLNVNLFGILPKSNWTSPLVSLDLGQTYFSGEIPNSIGNMKSLAVLNIQFGVIGLETSTDARGKYIFPKLEVLGLSSVNLTKFPSFLNSISGEIPSLSGNMSHYFGNITSLGYLDLGRNKLQGSLPRSLVKCSSLSILDLSHNEFNDIFPHWLQAPLGPISLPSPVTYYYSIASNNMNGKIPSLLCNATELGIIDFSNNSLIGSLSWCLKSFSTDLSVLQLQMNYLEGTIPQSFSLRNSLMTLDLSRNHFEGTLPQSLVKCTNLQVLDLSDNWIKDMFPRWLGTLPELKVLSLKSNNFKGDIPEVIGHLQSLIELNLSHNHLTGFIPPTLGNLSNLRWLDLSFNKLSGEIPRHLSTFSSNSFSRNLGLCGTPLPKACLGDDIQPPLPSSSSISNYEGHERWFEQKAMWIGYASGIVIRVSIAYIAFQTGMPKWLTRGVRMLERRAVEWMKKLK</sequence>
<keyword evidence="3" id="KW-0812">Transmembrane</keyword>
<gene>
    <name evidence="7" type="ORF">EUGRSUZ_F00615</name>
</gene>
<protein>
    <recommendedName>
        <fullName evidence="8">Leucine-rich repeat-containing N-terminal plant-type domain-containing protein</fullName>
    </recommendedName>
</protein>
<proteinExistence type="predicted"/>
<evidence type="ECO:0000256" key="2">
    <source>
        <dbReference type="ARBA" id="ARBA00022614"/>
    </source>
</evidence>
<dbReference type="InParanoid" id="A0A059BKV5"/>
<evidence type="ECO:0000256" key="6">
    <source>
        <dbReference type="ARBA" id="ARBA00023136"/>
    </source>
</evidence>
<dbReference type="EMBL" id="KK198758">
    <property type="protein sequence ID" value="KCW66852.1"/>
    <property type="molecule type" value="Genomic_DNA"/>
</dbReference>
<keyword evidence="5" id="KW-1133">Transmembrane helix</keyword>
<accession>A0A059BKV5</accession>
<evidence type="ECO:0000256" key="5">
    <source>
        <dbReference type="ARBA" id="ARBA00022989"/>
    </source>
</evidence>
<organism evidence="7">
    <name type="scientific">Eucalyptus grandis</name>
    <name type="common">Flooded gum</name>
    <dbReference type="NCBI Taxonomy" id="71139"/>
    <lineage>
        <taxon>Eukaryota</taxon>
        <taxon>Viridiplantae</taxon>
        <taxon>Streptophyta</taxon>
        <taxon>Embryophyta</taxon>
        <taxon>Tracheophyta</taxon>
        <taxon>Spermatophyta</taxon>
        <taxon>Magnoliopsida</taxon>
        <taxon>eudicotyledons</taxon>
        <taxon>Gunneridae</taxon>
        <taxon>Pentapetalae</taxon>
        <taxon>rosids</taxon>
        <taxon>malvids</taxon>
        <taxon>Myrtales</taxon>
        <taxon>Myrtaceae</taxon>
        <taxon>Myrtoideae</taxon>
        <taxon>Eucalypteae</taxon>
        <taxon>Eucalyptus</taxon>
    </lineage>
</organism>
<evidence type="ECO:0000256" key="1">
    <source>
        <dbReference type="ARBA" id="ARBA00004167"/>
    </source>
</evidence>
<dbReference type="PANTHER" id="PTHR48054">
    <property type="entry name" value="RECEPTOR KINASE-LIKE PROTEIN XA21"/>
    <property type="match status" value="1"/>
</dbReference>